<evidence type="ECO:0000256" key="1">
    <source>
        <dbReference type="SAM" id="MobiDB-lite"/>
    </source>
</evidence>
<evidence type="ECO:0000313" key="3">
    <source>
        <dbReference type="EMBL" id="WAS98316.1"/>
    </source>
</evidence>
<feature type="signal peptide" evidence="2">
    <location>
        <begin position="1"/>
        <end position="19"/>
    </location>
</feature>
<reference evidence="3" key="1">
    <citation type="submission" date="2022-11" db="EMBL/GenBank/DDBJ databases">
        <title>Minimal conservation of predation-associated metabolite biosynthetic gene clusters underscores biosynthetic potential of Myxococcota including descriptions for ten novel species: Archangium lansinium sp. nov., Myxococcus landrumus sp. nov., Nannocystis bai.</title>
        <authorList>
            <person name="Ahearne A."/>
            <person name="Stevens C."/>
            <person name="Dowd S."/>
        </authorList>
    </citation>
    <scope>NUCLEOTIDE SEQUENCE</scope>
    <source>
        <strain evidence="3">Fl3</strain>
    </source>
</reference>
<dbReference type="PROSITE" id="PS51257">
    <property type="entry name" value="PROKAR_LIPOPROTEIN"/>
    <property type="match status" value="1"/>
</dbReference>
<accession>A0ABY7HG96</accession>
<dbReference type="Proteomes" id="UP001164459">
    <property type="component" value="Chromosome"/>
</dbReference>
<dbReference type="RefSeq" id="WP_269040683.1">
    <property type="nucleotide sequence ID" value="NZ_CP114040.1"/>
</dbReference>
<keyword evidence="4" id="KW-1185">Reference proteome</keyword>
<keyword evidence="2" id="KW-0732">Signal</keyword>
<protein>
    <submittedName>
        <fullName evidence="3">Uncharacterized protein</fullName>
    </submittedName>
</protein>
<feature type="chain" id="PRO_5046211669" evidence="2">
    <location>
        <begin position="20"/>
        <end position="271"/>
    </location>
</feature>
<name>A0ABY7HG96_9BACT</name>
<dbReference type="EMBL" id="CP114040">
    <property type="protein sequence ID" value="WAS98316.1"/>
    <property type="molecule type" value="Genomic_DNA"/>
</dbReference>
<evidence type="ECO:0000256" key="2">
    <source>
        <dbReference type="SAM" id="SignalP"/>
    </source>
</evidence>
<feature type="region of interest" description="Disordered" evidence="1">
    <location>
        <begin position="130"/>
        <end position="150"/>
    </location>
</feature>
<proteinExistence type="predicted"/>
<evidence type="ECO:0000313" key="4">
    <source>
        <dbReference type="Proteomes" id="UP001164459"/>
    </source>
</evidence>
<feature type="compositionally biased region" description="Low complexity" evidence="1">
    <location>
        <begin position="32"/>
        <end position="91"/>
    </location>
</feature>
<organism evidence="3 4">
    <name type="scientific">Nannocystis punicea</name>
    <dbReference type="NCBI Taxonomy" id="2995304"/>
    <lineage>
        <taxon>Bacteria</taxon>
        <taxon>Pseudomonadati</taxon>
        <taxon>Myxococcota</taxon>
        <taxon>Polyangia</taxon>
        <taxon>Nannocystales</taxon>
        <taxon>Nannocystaceae</taxon>
        <taxon>Nannocystis</taxon>
    </lineage>
</organism>
<gene>
    <name evidence="3" type="ORF">O0S08_19410</name>
</gene>
<sequence>MTRLSLVLASLTLLACSTGDDPADSSSNSGVTTATQATDPSTTDVSTPTGSSTEPTPTTSDGTTTGEDPTASTSTTTSTSGTTDESTGTTGPICDPGQAGCVCDGDACAEGLVCEDGLCVPALACDGDLGEPDDTEPNAQDLGEINDDDDNTVMADGVLSGAGDVDWFTYHGLDTFGHVAEPTVKVTSSATVRVCQFIECDQGGAVGTEITCPEGTQTALSGALRPGCCGGATFTVSDFNCSGSSDDIQVYVRLDMPSQDECVEYGLVAHN</sequence>
<feature type="region of interest" description="Disordered" evidence="1">
    <location>
        <begin position="16"/>
        <end position="91"/>
    </location>
</feature>